<sequence length="86" mass="9722">MLRNSLFIGKLRKTVPIKNSSFDNPPLQEPSENEEEAGELTYNLRTLLVVVSQRACDNVPGLRLGNSSEQFPNRNLRSIKPLLYPP</sequence>
<proteinExistence type="predicted"/>
<dbReference type="Proteomes" id="UP000499080">
    <property type="component" value="Unassembled WGS sequence"/>
</dbReference>
<name>A0A4Y2AM80_ARAVE</name>
<evidence type="ECO:0000313" key="2">
    <source>
        <dbReference type="Proteomes" id="UP000499080"/>
    </source>
</evidence>
<keyword evidence="2" id="KW-1185">Reference proteome</keyword>
<dbReference type="AlphaFoldDB" id="A0A4Y2AM80"/>
<gene>
    <name evidence="1" type="ORF">AVEN_77313_1</name>
</gene>
<comment type="caution">
    <text evidence="1">The sequence shown here is derived from an EMBL/GenBank/DDBJ whole genome shotgun (WGS) entry which is preliminary data.</text>
</comment>
<evidence type="ECO:0000313" key="1">
    <source>
        <dbReference type="EMBL" id="GBL80325.1"/>
    </source>
</evidence>
<dbReference type="EMBL" id="BGPR01080798">
    <property type="protein sequence ID" value="GBL80325.1"/>
    <property type="molecule type" value="Genomic_DNA"/>
</dbReference>
<reference evidence="1 2" key="1">
    <citation type="journal article" date="2019" name="Sci. Rep.">
        <title>Orb-weaving spider Araneus ventricosus genome elucidates the spidroin gene catalogue.</title>
        <authorList>
            <person name="Kono N."/>
            <person name="Nakamura H."/>
            <person name="Ohtoshi R."/>
            <person name="Moran D.A.P."/>
            <person name="Shinohara A."/>
            <person name="Yoshida Y."/>
            <person name="Fujiwara M."/>
            <person name="Mori M."/>
            <person name="Tomita M."/>
            <person name="Arakawa K."/>
        </authorList>
    </citation>
    <scope>NUCLEOTIDE SEQUENCE [LARGE SCALE GENOMIC DNA]</scope>
</reference>
<protein>
    <submittedName>
        <fullName evidence="1">Uncharacterized protein</fullName>
    </submittedName>
</protein>
<accession>A0A4Y2AM80</accession>
<organism evidence="1 2">
    <name type="scientific">Araneus ventricosus</name>
    <name type="common">Orbweaver spider</name>
    <name type="synonym">Epeira ventricosa</name>
    <dbReference type="NCBI Taxonomy" id="182803"/>
    <lineage>
        <taxon>Eukaryota</taxon>
        <taxon>Metazoa</taxon>
        <taxon>Ecdysozoa</taxon>
        <taxon>Arthropoda</taxon>
        <taxon>Chelicerata</taxon>
        <taxon>Arachnida</taxon>
        <taxon>Araneae</taxon>
        <taxon>Araneomorphae</taxon>
        <taxon>Entelegynae</taxon>
        <taxon>Araneoidea</taxon>
        <taxon>Araneidae</taxon>
        <taxon>Araneus</taxon>
    </lineage>
</organism>